<protein>
    <submittedName>
        <fullName evidence="1">Uncharacterized protein</fullName>
    </submittedName>
</protein>
<evidence type="ECO:0000313" key="1">
    <source>
        <dbReference type="EMBL" id="KFD70482.1"/>
    </source>
</evidence>
<gene>
    <name evidence="1" type="ORF">M514_17275</name>
</gene>
<organism evidence="1">
    <name type="scientific">Trichuris suis</name>
    <name type="common">pig whipworm</name>
    <dbReference type="NCBI Taxonomy" id="68888"/>
    <lineage>
        <taxon>Eukaryota</taxon>
        <taxon>Metazoa</taxon>
        <taxon>Ecdysozoa</taxon>
        <taxon>Nematoda</taxon>
        <taxon>Enoplea</taxon>
        <taxon>Dorylaimia</taxon>
        <taxon>Trichinellida</taxon>
        <taxon>Trichuridae</taxon>
        <taxon>Trichuris</taxon>
    </lineage>
</organism>
<dbReference type="EMBL" id="KL367487">
    <property type="protein sequence ID" value="KFD70482.1"/>
    <property type="molecule type" value="Genomic_DNA"/>
</dbReference>
<name>A0A085NLY6_9BILA</name>
<reference evidence="1" key="1">
    <citation type="journal article" date="2014" name="Nat. Genet.">
        <title>Genome and transcriptome of the porcine whipworm Trichuris suis.</title>
        <authorList>
            <person name="Jex A.R."/>
            <person name="Nejsum P."/>
            <person name="Schwarz E.M."/>
            <person name="Hu L."/>
            <person name="Young N.D."/>
            <person name="Hall R.S."/>
            <person name="Korhonen P.K."/>
            <person name="Liao S."/>
            <person name="Thamsborg S."/>
            <person name="Xia J."/>
            <person name="Xu P."/>
            <person name="Wang S."/>
            <person name="Scheerlinck J.P."/>
            <person name="Hofmann A."/>
            <person name="Sternberg P.W."/>
            <person name="Wang J."/>
            <person name="Gasser R.B."/>
        </authorList>
    </citation>
    <scope>NUCLEOTIDE SEQUENCE [LARGE SCALE GENOMIC DNA]</scope>
    <source>
        <strain evidence="1">DCEP-RM93F</strain>
    </source>
</reference>
<proteinExistence type="predicted"/>
<sequence>MPLFPFANAVSSAGVFEGLVRQMYLLFFEADQFDAFGAQLNRTNGILCMTYECCQWATSFASGQGTFRFASNISNVSSWKRFGSAAGTLP</sequence>
<dbReference type="AlphaFoldDB" id="A0A085NLY6"/>
<dbReference type="Proteomes" id="UP000030758">
    <property type="component" value="Unassembled WGS sequence"/>
</dbReference>
<accession>A0A085NLY6</accession>